<gene>
    <name evidence="2" type="ORF">ACPOL_3312</name>
</gene>
<evidence type="ECO:0000313" key="2">
    <source>
        <dbReference type="EMBL" id="AXC12603.1"/>
    </source>
</evidence>
<dbReference type="Gene3D" id="3.30.70.1320">
    <property type="entry name" value="Multidrug efflux transporter AcrB pore domain like"/>
    <property type="match status" value="1"/>
</dbReference>
<dbReference type="OrthoDB" id="9757876at2"/>
<keyword evidence="1" id="KW-1133">Transmembrane helix</keyword>
<dbReference type="SUPFAM" id="SSF82693">
    <property type="entry name" value="Multidrug efflux transporter AcrB pore domain, PN1, PN2, PC1 and PC2 subdomains"/>
    <property type="match status" value="2"/>
</dbReference>
<dbReference type="EMBL" id="CP030840">
    <property type="protein sequence ID" value="AXC12603.1"/>
    <property type="molecule type" value="Genomic_DNA"/>
</dbReference>
<dbReference type="GO" id="GO:0042910">
    <property type="term" value="F:xenobiotic transmembrane transporter activity"/>
    <property type="evidence" value="ECO:0007669"/>
    <property type="project" value="TreeGrafter"/>
</dbReference>
<organism evidence="2 3">
    <name type="scientific">Acidisarcina polymorpha</name>
    <dbReference type="NCBI Taxonomy" id="2211140"/>
    <lineage>
        <taxon>Bacteria</taxon>
        <taxon>Pseudomonadati</taxon>
        <taxon>Acidobacteriota</taxon>
        <taxon>Terriglobia</taxon>
        <taxon>Terriglobales</taxon>
        <taxon>Acidobacteriaceae</taxon>
        <taxon>Acidisarcina</taxon>
    </lineage>
</organism>
<dbReference type="Gene3D" id="3.30.2090.10">
    <property type="entry name" value="Multidrug efflux transporter AcrB TolC docking domain, DN and DC subdomains"/>
    <property type="match status" value="2"/>
</dbReference>
<keyword evidence="1" id="KW-0812">Transmembrane</keyword>
<keyword evidence="3" id="KW-1185">Reference proteome</keyword>
<name>A0A2Z5G0B1_9BACT</name>
<dbReference type="SUPFAM" id="SSF82866">
    <property type="entry name" value="Multidrug efflux transporter AcrB transmembrane domain"/>
    <property type="match status" value="2"/>
</dbReference>
<dbReference type="GO" id="GO:0005886">
    <property type="term" value="C:plasma membrane"/>
    <property type="evidence" value="ECO:0007669"/>
    <property type="project" value="TreeGrafter"/>
</dbReference>
<feature type="transmembrane region" description="Helical" evidence="1">
    <location>
        <begin position="360"/>
        <end position="381"/>
    </location>
</feature>
<dbReference type="RefSeq" id="WP_114207773.1">
    <property type="nucleotide sequence ID" value="NZ_CP030840.1"/>
</dbReference>
<feature type="transmembrane region" description="Helical" evidence="1">
    <location>
        <begin position="430"/>
        <end position="451"/>
    </location>
</feature>
<evidence type="ECO:0000256" key="1">
    <source>
        <dbReference type="SAM" id="Phobius"/>
    </source>
</evidence>
<dbReference type="Pfam" id="PF00873">
    <property type="entry name" value="ACR_tran"/>
    <property type="match status" value="1"/>
</dbReference>
<dbReference type="PANTHER" id="PTHR32063">
    <property type="match status" value="1"/>
</dbReference>
<sequence>MWIVRLALNKPYTFVVAAILIVVLGLSAIATTPTDIFPNIDIPVVTVIWSYSGLPAKEMEQRVTTFSEFVMAVVNDVKSIDSQTTSGASVIKIYFQPQVRIDAAMSQVGAAVNSIRFRMPQGVNPPWILRFSASTVPIIQLSLSSDTLSESEIYDYGLFRVRQQLTTVPGTLLPTPYGGVARQIMVDLDQDALLAKGITPIDVTAAINAQNVTLPSGTAKVDSREYTVSTNSSPTDALMLNDVPIKTVNGSLVYMRDVAHVRDGWSVQQNVARANGKPAALLAIMKTGSVSTLDIVNQIKNDVLPASRAAAPKGLKITELFDQSIFVKASIVGVLREGVIAASLTALMILLFLGSWRSTLIIAVSIPLSILSSIILLSAMGETMNTMTLGGLALAIGILVDDATVTIENIHRHMEDQPLREAVLISASEIATPTLVSTLTICIVFVSVVFLTGPAKFLFTPMALAVVFAMLASYVLSRTLVPVMVNFMLGAEQHVEPGIDGEPVHERARGRSIFGRINQRFNEGYFWVQERYTHALESVLHHRKPALITSIAIMSTAFLLLPFVGRDFFPSVDAGQIKLHIRARPGTRIETTKVLFSQVEDQIRKTIPANETDLIMDNIGLTPETFNYAFGDGATIGSADGEVLIALNTKHHGPTQRYVSELRSQLQRQFPDLTFFFQPADMVTQILNFGLPAPIDVQVQGYDPGNYEIARRLRARLATVPGAVDVHLHQVVDAPDLHLDIDRVRAAQFGLTQQDVANSLYISLSSSAAVQPNFRLDPKMGITYTVAAQTPQYSINSINALQNTPIPIHTMNNRTEVLGNMATLTPAVLPVVINHHNGAPVFDIFANTQSSDLGSVAAKVNRIVKEESKNLPPGTKIVVRGQVESMNEAFNRLGLGLAFAALMVYLLMVVNYQSWLDPFIIICALPGAFCGIVWALFLTQTTFNVPSLMGAIMSIGVATANSILLVTFANELRAQGVDPLEAAVKAGFTRLRPIIMTAFAMIIGMLPMALGIGEGGEQNAPLARAVIGGLSVATFATLFFVPLMFTLIHGRNGGGRNAGSPQEAV</sequence>
<feature type="transmembrane region" description="Helical" evidence="1">
    <location>
        <begin position="949"/>
        <end position="970"/>
    </location>
</feature>
<feature type="transmembrane region" description="Helical" evidence="1">
    <location>
        <begin position="12"/>
        <end position="30"/>
    </location>
</feature>
<dbReference type="Gene3D" id="3.30.70.1430">
    <property type="entry name" value="Multidrug efflux transporter AcrB pore domain"/>
    <property type="match status" value="2"/>
</dbReference>
<dbReference type="Gene3D" id="3.30.70.1440">
    <property type="entry name" value="Multidrug efflux transporter AcrB pore domain"/>
    <property type="match status" value="1"/>
</dbReference>
<dbReference type="InterPro" id="IPR001036">
    <property type="entry name" value="Acrflvin-R"/>
</dbReference>
<proteinExistence type="predicted"/>
<reference evidence="2 3" key="1">
    <citation type="journal article" date="2018" name="Front. Microbiol.">
        <title>Hydrolytic Capabilities as a Key to Environmental Success: Chitinolytic and Cellulolytic Acidobacteria From Acidic Sub-arctic Soils and Boreal Peatlands.</title>
        <authorList>
            <person name="Belova S.E."/>
            <person name="Ravin N.V."/>
            <person name="Pankratov T.A."/>
            <person name="Rakitin A.L."/>
            <person name="Ivanova A.A."/>
            <person name="Beletsky A.V."/>
            <person name="Mardanov A.V."/>
            <person name="Sinninghe Damste J.S."/>
            <person name="Dedysh S.N."/>
        </authorList>
    </citation>
    <scope>NUCLEOTIDE SEQUENCE [LARGE SCALE GENOMIC DNA]</scope>
    <source>
        <strain evidence="2 3">SBC82</strain>
    </source>
</reference>
<dbReference type="InterPro" id="IPR027463">
    <property type="entry name" value="AcrB_DN_DC_subdom"/>
</dbReference>
<evidence type="ECO:0000313" key="3">
    <source>
        <dbReference type="Proteomes" id="UP000253606"/>
    </source>
</evidence>
<dbReference type="Gene3D" id="1.20.1640.10">
    <property type="entry name" value="Multidrug efflux transporter AcrB transmembrane domain"/>
    <property type="match status" value="2"/>
</dbReference>
<feature type="transmembrane region" description="Helical" evidence="1">
    <location>
        <begin position="1025"/>
        <end position="1048"/>
    </location>
</feature>
<dbReference type="KEGG" id="abas:ACPOL_3312"/>
<dbReference type="PRINTS" id="PR00702">
    <property type="entry name" value="ACRIFLAVINRP"/>
</dbReference>
<dbReference type="SUPFAM" id="SSF82714">
    <property type="entry name" value="Multidrug efflux transporter AcrB TolC docking domain, DN and DC subdomains"/>
    <property type="match status" value="2"/>
</dbReference>
<feature type="transmembrane region" description="Helical" evidence="1">
    <location>
        <begin position="893"/>
        <end position="912"/>
    </location>
</feature>
<feature type="transmembrane region" description="Helical" evidence="1">
    <location>
        <begin position="334"/>
        <end position="353"/>
    </location>
</feature>
<dbReference type="PANTHER" id="PTHR32063:SF8">
    <property type="entry name" value="CATION EFFLUX PROTEIN"/>
    <property type="match status" value="1"/>
</dbReference>
<dbReference type="AlphaFoldDB" id="A0A2Z5G0B1"/>
<accession>A0A2Z5G0B1</accession>
<protein>
    <submittedName>
        <fullName evidence="2">Cation efflux system protein CusA</fullName>
    </submittedName>
</protein>
<feature type="transmembrane region" description="Helical" evidence="1">
    <location>
        <begin position="457"/>
        <end position="476"/>
    </location>
</feature>
<feature type="transmembrane region" description="Helical" evidence="1">
    <location>
        <begin position="991"/>
        <end position="1013"/>
    </location>
</feature>
<keyword evidence="1" id="KW-0472">Membrane</keyword>
<feature type="transmembrane region" description="Helical" evidence="1">
    <location>
        <begin position="919"/>
        <end position="937"/>
    </location>
</feature>
<dbReference type="Proteomes" id="UP000253606">
    <property type="component" value="Chromosome"/>
</dbReference>